<keyword evidence="5" id="KW-0805">Transcription regulation</keyword>
<dbReference type="PROSITE" id="PS50157">
    <property type="entry name" value="ZINC_FINGER_C2H2_2"/>
    <property type="match status" value="2"/>
</dbReference>
<dbReference type="GO" id="GO:0008270">
    <property type="term" value="F:zinc ion binding"/>
    <property type="evidence" value="ECO:0007669"/>
    <property type="project" value="UniProtKB-KW"/>
</dbReference>
<feature type="compositionally biased region" description="Polar residues" evidence="8">
    <location>
        <begin position="185"/>
        <end position="194"/>
    </location>
</feature>
<reference evidence="11" key="1">
    <citation type="submission" date="2024-07" db="EMBL/GenBank/DDBJ databases">
        <title>Two chromosome-level genome assemblies of Korean endemic species Abeliophyllum distichum and Forsythia ovata (Oleaceae).</title>
        <authorList>
            <person name="Jang H."/>
        </authorList>
    </citation>
    <scope>NUCLEOTIDE SEQUENCE [LARGE SCALE GENOMIC DNA]</scope>
</reference>
<proteinExistence type="predicted"/>
<feature type="compositionally biased region" description="Low complexity" evidence="8">
    <location>
        <begin position="195"/>
        <end position="207"/>
    </location>
</feature>
<dbReference type="Gene3D" id="3.30.160.60">
    <property type="entry name" value="Classic Zinc Finger"/>
    <property type="match status" value="1"/>
</dbReference>
<keyword evidence="2" id="KW-0677">Repeat</keyword>
<dbReference type="PROSITE" id="PS00028">
    <property type="entry name" value="ZINC_FINGER_C2H2_1"/>
    <property type="match status" value="2"/>
</dbReference>
<feature type="compositionally biased region" description="Basic residues" evidence="8">
    <location>
        <begin position="173"/>
        <end position="183"/>
    </location>
</feature>
<evidence type="ECO:0000256" key="4">
    <source>
        <dbReference type="ARBA" id="ARBA00022833"/>
    </source>
</evidence>
<feature type="domain" description="C2H2-type" evidence="9">
    <location>
        <begin position="154"/>
        <end position="181"/>
    </location>
</feature>
<evidence type="ECO:0000256" key="2">
    <source>
        <dbReference type="ARBA" id="ARBA00022737"/>
    </source>
</evidence>
<name>A0ABD1TL51_9LAMI</name>
<evidence type="ECO:0000256" key="3">
    <source>
        <dbReference type="ARBA" id="ARBA00022771"/>
    </source>
</evidence>
<dbReference type="AlphaFoldDB" id="A0ABD1TL51"/>
<keyword evidence="6" id="KW-0804">Transcription</keyword>
<evidence type="ECO:0000313" key="11">
    <source>
        <dbReference type="Proteomes" id="UP001604277"/>
    </source>
</evidence>
<organism evidence="10 11">
    <name type="scientific">Forsythia ovata</name>
    <dbReference type="NCBI Taxonomy" id="205694"/>
    <lineage>
        <taxon>Eukaryota</taxon>
        <taxon>Viridiplantae</taxon>
        <taxon>Streptophyta</taxon>
        <taxon>Embryophyta</taxon>
        <taxon>Tracheophyta</taxon>
        <taxon>Spermatophyta</taxon>
        <taxon>Magnoliopsida</taxon>
        <taxon>eudicotyledons</taxon>
        <taxon>Gunneridae</taxon>
        <taxon>Pentapetalae</taxon>
        <taxon>asterids</taxon>
        <taxon>lamiids</taxon>
        <taxon>Lamiales</taxon>
        <taxon>Oleaceae</taxon>
        <taxon>Forsythieae</taxon>
        <taxon>Forsythia</taxon>
    </lineage>
</organism>
<keyword evidence="3 7" id="KW-0863">Zinc-finger</keyword>
<dbReference type="InterPro" id="IPR036236">
    <property type="entry name" value="Znf_C2H2_sf"/>
</dbReference>
<evidence type="ECO:0000256" key="1">
    <source>
        <dbReference type="ARBA" id="ARBA00022723"/>
    </source>
</evidence>
<dbReference type="EMBL" id="JBFOLJ010000008">
    <property type="protein sequence ID" value="KAL2513466.1"/>
    <property type="molecule type" value="Genomic_DNA"/>
</dbReference>
<accession>A0ABD1TL51</accession>
<dbReference type="InterPro" id="IPR013087">
    <property type="entry name" value="Znf_C2H2_type"/>
</dbReference>
<sequence length="246" mass="26607">MNMQGKNRMELARELSAKRKRKLTDDEYAALTLMMLSCDHDPSSYTNPTSNPPTGQNIEDKINAVTNISERIAPLSSSNDNISTATVAATSERTAPLASSDDKKQVEPFSPAITASPLAKIVSHTCNKCGKSFSTGQALGGHRTSHRNPSGRIHQCFICNKIFTTGQALGGHKTSHRDRRKKGSAINSEGSAITSEGSDSSHSNSNGRTPHDFDLNLPAAPEIDVQVLGEQNVENHIPCKKQRLDE</sequence>
<keyword evidence="11" id="KW-1185">Reference proteome</keyword>
<feature type="domain" description="C2H2-type" evidence="9">
    <location>
        <begin position="124"/>
        <end position="151"/>
    </location>
</feature>
<evidence type="ECO:0000256" key="7">
    <source>
        <dbReference type="PROSITE-ProRule" id="PRU00042"/>
    </source>
</evidence>
<comment type="caution">
    <text evidence="10">The sequence shown here is derived from an EMBL/GenBank/DDBJ whole genome shotgun (WGS) entry which is preliminary data.</text>
</comment>
<dbReference type="SUPFAM" id="SSF57667">
    <property type="entry name" value="beta-beta-alpha zinc fingers"/>
    <property type="match status" value="1"/>
</dbReference>
<evidence type="ECO:0000256" key="8">
    <source>
        <dbReference type="SAM" id="MobiDB-lite"/>
    </source>
</evidence>
<dbReference type="Proteomes" id="UP001604277">
    <property type="component" value="Unassembled WGS sequence"/>
</dbReference>
<feature type="region of interest" description="Disordered" evidence="8">
    <location>
        <begin position="168"/>
        <end position="219"/>
    </location>
</feature>
<dbReference type="PANTHER" id="PTHR45988">
    <property type="entry name" value="C2H2 TYPE ZINC FINGER TRANSCRIPTION FACTOR FAMILY-RELATED"/>
    <property type="match status" value="1"/>
</dbReference>
<evidence type="ECO:0000256" key="6">
    <source>
        <dbReference type="ARBA" id="ARBA00023163"/>
    </source>
</evidence>
<dbReference type="GO" id="GO:0043565">
    <property type="term" value="F:sequence-specific DNA binding"/>
    <property type="evidence" value="ECO:0007669"/>
    <property type="project" value="UniProtKB-ARBA"/>
</dbReference>
<evidence type="ECO:0000313" key="10">
    <source>
        <dbReference type="EMBL" id="KAL2513466.1"/>
    </source>
</evidence>
<dbReference type="PANTHER" id="PTHR45988:SF1">
    <property type="entry name" value="ZINC FINGER PROTEIN AZF2"/>
    <property type="match status" value="1"/>
</dbReference>
<keyword evidence="4" id="KW-0862">Zinc</keyword>
<protein>
    <submittedName>
        <fullName evidence="10">Zinc finger protein AZF2-like</fullName>
    </submittedName>
</protein>
<dbReference type="SMART" id="SM00355">
    <property type="entry name" value="ZnF_C2H2"/>
    <property type="match status" value="2"/>
</dbReference>
<dbReference type="InterPro" id="IPR044653">
    <property type="entry name" value="AZF1/2/3-like"/>
</dbReference>
<keyword evidence="1" id="KW-0479">Metal-binding</keyword>
<gene>
    <name evidence="10" type="ORF">Fot_27437</name>
</gene>
<evidence type="ECO:0000256" key="5">
    <source>
        <dbReference type="ARBA" id="ARBA00023015"/>
    </source>
</evidence>
<evidence type="ECO:0000259" key="9">
    <source>
        <dbReference type="PROSITE" id="PS50157"/>
    </source>
</evidence>
<dbReference type="Pfam" id="PF13912">
    <property type="entry name" value="zf-C2H2_6"/>
    <property type="match status" value="2"/>
</dbReference>